<dbReference type="InterPro" id="IPR003416">
    <property type="entry name" value="MgtC/SapB/SrpB/YhiD_fam"/>
</dbReference>
<evidence type="ECO:0000256" key="3">
    <source>
        <dbReference type="ARBA" id="ARBA00022475"/>
    </source>
</evidence>
<keyword evidence="10" id="KW-1185">Reference proteome</keyword>
<dbReference type="OrthoDB" id="9811198at2"/>
<feature type="transmembrane region" description="Helical" evidence="7">
    <location>
        <begin position="21"/>
        <end position="43"/>
    </location>
</feature>
<dbReference type="PRINTS" id="PR01837">
    <property type="entry name" value="MGTCSAPBPROT"/>
</dbReference>
<evidence type="ECO:0000313" key="9">
    <source>
        <dbReference type="EMBL" id="VEU80059.1"/>
    </source>
</evidence>
<evidence type="ECO:0000256" key="7">
    <source>
        <dbReference type="SAM" id="Phobius"/>
    </source>
</evidence>
<dbReference type="PANTHER" id="PTHR33778">
    <property type="entry name" value="PROTEIN MGTC"/>
    <property type="match status" value="1"/>
</dbReference>
<evidence type="ECO:0000256" key="2">
    <source>
        <dbReference type="ARBA" id="ARBA00009298"/>
    </source>
</evidence>
<dbReference type="Proteomes" id="UP000289841">
    <property type="component" value="Chromosome"/>
</dbReference>
<name>A0A449BC84_HAPAX</name>
<keyword evidence="6 7" id="KW-0472">Membrane</keyword>
<evidence type="ECO:0000313" key="10">
    <source>
        <dbReference type="Proteomes" id="UP000289841"/>
    </source>
</evidence>
<reference evidence="9 10" key="1">
    <citation type="submission" date="2019-01" db="EMBL/GenBank/DDBJ databases">
        <authorList>
            <consortium name="Pathogen Informatics"/>
        </authorList>
    </citation>
    <scope>NUCLEOTIDE SEQUENCE [LARGE SCALE GENOMIC DNA]</scope>
    <source>
        <strain evidence="9 10">NCTC10138</strain>
    </source>
</reference>
<gene>
    <name evidence="9" type="primary">sapB</name>
    <name evidence="9" type="ORF">NCTC10138_00415</name>
</gene>
<dbReference type="STRING" id="1278311.GCA_000428705_01561"/>
<evidence type="ECO:0000256" key="4">
    <source>
        <dbReference type="ARBA" id="ARBA00022692"/>
    </source>
</evidence>
<dbReference type="GO" id="GO:0005886">
    <property type="term" value="C:plasma membrane"/>
    <property type="evidence" value="ECO:0007669"/>
    <property type="project" value="UniProtKB-SubCell"/>
</dbReference>
<evidence type="ECO:0000256" key="6">
    <source>
        <dbReference type="ARBA" id="ARBA00023136"/>
    </source>
</evidence>
<keyword evidence="4 7" id="KW-0812">Transmembrane</keyword>
<evidence type="ECO:0000259" key="8">
    <source>
        <dbReference type="Pfam" id="PF02308"/>
    </source>
</evidence>
<dbReference type="KEGG" id="aaxa:NCTC10138_00415"/>
<feature type="domain" description="MgtC/SapB/SrpB/YhiD N-terminal" evidence="8">
    <location>
        <begin position="32"/>
        <end position="161"/>
    </location>
</feature>
<protein>
    <submittedName>
        <fullName evidence="9">Putative Mg(2+) transport ATPase</fullName>
    </submittedName>
</protein>
<dbReference type="InterPro" id="IPR049177">
    <property type="entry name" value="MgtC_SapB_SrpB_YhiD_N"/>
</dbReference>
<organism evidence="9 10">
    <name type="scientific">Haploplasma axanthum</name>
    <name type="common">Acholeplasma axanthum</name>
    <dbReference type="NCBI Taxonomy" id="29552"/>
    <lineage>
        <taxon>Bacteria</taxon>
        <taxon>Bacillati</taxon>
        <taxon>Mycoplasmatota</taxon>
        <taxon>Mollicutes</taxon>
        <taxon>Acholeplasmatales</taxon>
        <taxon>Acholeplasmataceae</taxon>
        <taxon>Haploplasma</taxon>
    </lineage>
</organism>
<evidence type="ECO:0000256" key="5">
    <source>
        <dbReference type="ARBA" id="ARBA00022989"/>
    </source>
</evidence>
<dbReference type="Pfam" id="PF02308">
    <property type="entry name" value="MgtC"/>
    <property type="match status" value="1"/>
</dbReference>
<accession>A0A449BC84</accession>
<dbReference type="AlphaFoldDB" id="A0A449BC84"/>
<dbReference type="RefSeq" id="WP_052590032.1">
    <property type="nucleotide sequence ID" value="NZ_LR215048.1"/>
</dbReference>
<comment type="subcellular location">
    <subcellularLocation>
        <location evidence="1">Cell membrane</location>
        <topology evidence="1">Multi-pass membrane protein</topology>
    </subcellularLocation>
</comment>
<comment type="similarity">
    <text evidence="2">Belongs to the MgtC/SapB family.</text>
</comment>
<keyword evidence="5 7" id="KW-1133">Transmembrane helix</keyword>
<evidence type="ECO:0000256" key="1">
    <source>
        <dbReference type="ARBA" id="ARBA00004651"/>
    </source>
</evidence>
<feature type="transmembrane region" description="Helical" evidence="7">
    <location>
        <begin position="133"/>
        <end position="158"/>
    </location>
</feature>
<keyword evidence="3" id="KW-1003">Cell membrane</keyword>
<feature type="transmembrane region" description="Helical" evidence="7">
    <location>
        <begin position="96"/>
        <end position="113"/>
    </location>
</feature>
<dbReference type="EMBL" id="LR215048">
    <property type="protein sequence ID" value="VEU80059.1"/>
    <property type="molecule type" value="Genomic_DNA"/>
</dbReference>
<feature type="transmembrane region" description="Helical" evidence="7">
    <location>
        <begin position="55"/>
        <end position="75"/>
    </location>
</feature>
<dbReference type="PANTHER" id="PTHR33778:SF1">
    <property type="entry name" value="MAGNESIUM TRANSPORTER YHID-RELATED"/>
    <property type="match status" value="1"/>
</dbReference>
<proteinExistence type="inferred from homology"/>
<sequence length="191" mass="20883">MFKLFAEVQPIIKDIDIFKDFQTLGLKILLPLVIAFIVAGYVGLERQNVGKAAGISAHILVGLAATGIAIFNRLIFDWQIELAIQGHDVRPEGQRVIAQVLAGVGFIGAGVILKDKFNVIRGLTTASTIWSVAIIGVILGSGYILLGSLLGIIIMIFITIRDISRGVNPFIHIDEQKRDHMGEIQVKNYHD</sequence>